<dbReference type="AlphaFoldDB" id="A0A3A9K7B7"/>
<dbReference type="PANTHER" id="PTHR36838">
    <property type="entry name" value="AUXIN EFFLUX CARRIER FAMILY PROTEIN"/>
    <property type="match status" value="1"/>
</dbReference>
<dbReference type="InterPro" id="IPR038770">
    <property type="entry name" value="Na+/solute_symporter_sf"/>
</dbReference>
<keyword evidence="6 8" id="KW-1133">Transmembrane helix</keyword>
<evidence type="ECO:0000256" key="3">
    <source>
        <dbReference type="ARBA" id="ARBA00022448"/>
    </source>
</evidence>
<comment type="subcellular location">
    <subcellularLocation>
        <location evidence="1">Cell membrane</location>
        <topology evidence="1">Multi-pass membrane protein</topology>
    </subcellularLocation>
</comment>
<feature type="transmembrane region" description="Helical" evidence="8">
    <location>
        <begin position="303"/>
        <end position="323"/>
    </location>
</feature>
<evidence type="ECO:0000256" key="6">
    <source>
        <dbReference type="ARBA" id="ARBA00022989"/>
    </source>
</evidence>
<dbReference type="Pfam" id="PF03547">
    <property type="entry name" value="Mem_trans"/>
    <property type="match status" value="1"/>
</dbReference>
<dbReference type="GO" id="GO:0005886">
    <property type="term" value="C:plasma membrane"/>
    <property type="evidence" value="ECO:0007669"/>
    <property type="project" value="UniProtKB-SubCell"/>
</dbReference>
<comment type="caution">
    <text evidence="9">The sequence shown here is derived from an EMBL/GenBank/DDBJ whole genome shotgun (WGS) entry which is preliminary data.</text>
</comment>
<evidence type="ECO:0000256" key="7">
    <source>
        <dbReference type="ARBA" id="ARBA00023136"/>
    </source>
</evidence>
<feature type="transmembrane region" description="Helical" evidence="8">
    <location>
        <begin position="6"/>
        <end position="26"/>
    </location>
</feature>
<evidence type="ECO:0000256" key="2">
    <source>
        <dbReference type="ARBA" id="ARBA00010145"/>
    </source>
</evidence>
<organism evidence="9 10">
    <name type="scientific">Salipaludibacillus neizhouensis</name>
    <dbReference type="NCBI Taxonomy" id="885475"/>
    <lineage>
        <taxon>Bacteria</taxon>
        <taxon>Bacillati</taxon>
        <taxon>Bacillota</taxon>
        <taxon>Bacilli</taxon>
        <taxon>Bacillales</taxon>
        <taxon>Bacillaceae</taxon>
    </lineage>
</organism>
<feature type="transmembrane region" description="Helical" evidence="8">
    <location>
        <begin position="47"/>
        <end position="65"/>
    </location>
</feature>
<evidence type="ECO:0000313" key="10">
    <source>
        <dbReference type="Proteomes" id="UP000281498"/>
    </source>
</evidence>
<evidence type="ECO:0000256" key="8">
    <source>
        <dbReference type="SAM" id="Phobius"/>
    </source>
</evidence>
<dbReference type="PANTHER" id="PTHR36838:SF3">
    <property type="entry name" value="TRANSPORTER AUXIN EFFLUX CARRIER EC FAMILY"/>
    <property type="match status" value="1"/>
</dbReference>
<keyword evidence="10" id="KW-1185">Reference proteome</keyword>
<accession>A0A3A9K7B7</accession>
<sequence length="324" mass="35325">MIGNFVFALAIVIIGLLVGKGLRVLLDKGTISSPEKMHRILKGSTMSALLVVNPLIIFGAFWYVQLDDLRLIVIPILGAIAIALGGGLSLYAAKWLKLGRKQQGSMFASGTFTNLGSFGNLFCFVFLGEASLVFVALFRLFEDLIYYAVGFPVAQSYGENQGLKEKSLLKKLATNPFIIITLIAIVIGGSLNLSPWERPAFYADLNSVLVPIFTILLVVPTGFNLQVGKVKGYLKESFVVAAIKYGIVPVAVTILALMFGLREVYDGIAFKTIIILSAMPPGFTSLVPPQLFNLDKDLANSSWFITTVLLIFVLPVLYLMTLYL</sequence>
<proteinExistence type="inferred from homology"/>
<evidence type="ECO:0000256" key="5">
    <source>
        <dbReference type="ARBA" id="ARBA00022692"/>
    </source>
</evidence>
<name>A0A3A9K7B7_9BACI</name>
<keyword evidence="3" id="KW-0813">Transport</keyword>
<dbReference type="GO" id="GO:0055085">
    <property type="term" value="P:transmembrane transport"/>
    <property type="evidence" value="ECO:0007669"/>
    <property type="project" value="InterPro"/>
</dbReference>
<dbReference type="OrthoDB" id="2840521at2"/>
<dbReference type="EMBL" id="PDOE01000007">
    <property type="protein sequence ID" value="RKL66412.1"/>
    <property type="molecule type" value="Genomic_DNA"/>
</dbReference>
<protein>
    <submittedName>
        <fullName evidence="9">Uncharacterized protein</fullName>
    </submittedName>
</protein>
<keyword evidence="4" id="KW-1003">Cell membrane</keyword>
<feature type="transmembrane region" description="Helical" evidence="8">
    <location>
        <begin position="114"/>
        <end position="138"/>
    </location>
</feature>
<feature type="transmembrane region" description="Helical" evidence="8">
    <location>
        <begin position="173"/>
        <end position="193"/>
    </location>
</feature>
<feature type="transmembrane region" description="Helical" evidence="8">
    <location>
        <begin position="273"/>
        <end position="291"/>
    </location>
</feature>
<feature type="transmembrane region" description="Helical" evidence="8">
    <location>
        <begin position="237"/>
        <end position="261"/>
    </location>
</feature>
<evidence type="ECO:0000313" key="9">
    <source>
        <dbReference type="EMBL" id="RKL66412.1"/>
    </source>
</evidence>
<feature type="transmembrane region" description="Helical" evidence="8">
    <location>
        <begin position="71"/>
        <end position="93"/>
    </location>
</feature>
<keyword evidence="7 8" id="KW-0472">Membrane</keyword>
<gene>
    <name evidence="9" type="ORF">CR203_16100</name>
</gene>
<keyword evidence="5 8" id="KW-0812">Transmembrane</keyword>
<dbReference type="RefSeq" id="WP_110939196.1">
    <property type="nucleotide sequence ID" value="NZ_KZ614148.1"/>
</dbReference>
<feature type="transmembrane region" description="Helical" evidence="8">
    <location>
        <begin position="205"/>
        <end position="225"/>
    </location>
</feature>
<comment type="similarity">
    <text evidence="2">Belongs to the auxin efflux carrier (TC 2.A.69) family.</text>
</comment>
<dbReference type="Proteomes" id="UP000281498">
    <property type="component" value="Unassembled WGS sequence"/>
</dbReference>
<evidence type="ECO:0000256" key="4">
    <source>
        <dbReference type="ARBA" id="ARBA00022475"/>
    </source>
</evidence>
<dbReference type="Gene3D" id="1.20.1530.20">
    <property type="match status" value="1"/>
</dbReference>
<dbReference type="InterPro" id="IPR004776">
    <property type="entry name" value="Mem_transp_PIN-like"/>
</dbReference>
<evidence type="ECO:0000256" key="1">
    <source>
        <dbReference type="ARBA" id="ARBA00004651"/>
    </source>
</evidence>
<reference evidence="9 10" key="1">
    <citation type="submission" date="2017-10" db="EMBL/GenBank/DDBJ databases">
        <title>Bacillus sp. nov., a halophilic bacterium isolated from a Keqin Lake.</title>
        <authorList>
            <person name="Wang H."/>
        </authorList>
    </citation>
    <scope>NUCLEOTIDE SEQUENCE [LARGE SCALE GENOMIC DNA]</scope>
    <source>
        <strain evidence="9 10">KCTC 13187</strain>
    </source>
</reference>